<sequence length="498" mass="53847">MRGIIGGFVGLAAALAAGVALAAEPDLQAMSRAELTAFTRAMPKGGDVHIHLSGAPYPETYLEWAAEDGLCIDTVRLALAPPCQPEGDLVSARGISADLRAQMMDSLSTRRPGFAGRTGHDQFFTAFDRFGATPDARRGDMLADLMQTLAMQNTFYLEVMWMPQSGAARRAGTAAGWNEDFRAMDAALTPALPALVEAARAETDAMEARARELLRCDAGASAVVMRAAMAGCQVTVRYLVQANRLVPPEQTYGQLALGRALIAADPRWVGLQLVAPEDHPNALANYDTHMAMFSHFTRQGLAASLHAGELTLDYATPLSIDDHVTEAVAAGARRIGHGIAIPHERDAYALVARMAAEDIAVEVNLTSNDVILNVEGEEHPVIWLRQAGVPVIYTTDDPGISRIDLSHEYARAVSDTGATYRDLVTSARNAIAFGFLPGEGLWLDPGEYRRPRPECAADLRDGARSDDCEAFLNSNAKAREQYRYERLLAIFEAERGIR</sequence>
<evidence type="ECO:0000256" key="3">
    <source>
        <dbReference type="ARBA" id="ARBA00012784"/>
    </source>
</evidence>
<dbReference type="EMBL" id="JAUKTR010000006">
    <property type="protein sequence ID" value="MDO1560229.1"/>
    <property type="molecule type" value="Genomic_DNA"/>
</dbReference>
<dbReference type="EC" id="3.5.4.4" evidence="3"/>
<organism evidence="9 10">
    <name type="scientific">Peiella sedimenti</name>
    <dbReference type="NCBI Taxonomy" id="3061083"/>
    <lineage>
        <taxon>Bacteria</taxon>
        <taxon>Pseudomonadati</taxon>
        <taxon>Pseudomonadota</taxon>
        <taxon>Alphaproteobacteria</taxon>
        <taxon>Caulobacterales</taxon>
        <taxon>Caulobacteraceae</taxon>
        <taxon>Peiella</taxon>
    </lineage>
</organism>
<dbReference type="Gene3D" id="3.20.20.140">
    <property type="entry name" value="Metal-dependent hydrolases"/>
    <property type="match status" value="1"/>
</dbReference>
<dbReference type="InterPro" id="IPR032466">
    <property type="entry name" value="Metal_Hydrolase"/>
</dbReference>
<keyword evidence="10" id="KW-1185">Reference proteome</keyword>
<dbReference type="RefSeq" id="WP_302110661.1">
    <property type="nucleotide sequence ID" value="NZ_JAUKTR010000006.1"/>
</dbReference>
<comment type="caution">
    <text evidence="9">The sequence shown here is derived from an EMBL/GenBank/DDBJ whole genome shotgun (WGS) entry which is preliminary data.</text>
</comment>
<gene>
    <name evidence="9" type="ORF">Q0812_12400</name>
</gene>
<evidence type="ECO:0000256" key="7">
    <source>
        <dbReference type="SAM" id="SignalP"/>
    </source>
</evidence>
<dbReference type="InterPro" id="IPR006330">
    <property type="entry name" value="Ado/ade_deaminase"/>
</dbReference>
<evidence type="ECO:0000256" key="5">
    <source>
        <dbReference type="ARBA" id="ARBA00022801"/>
    </source>
</evidence>
<evidence type="ECO:0000259" key="8">
    <source>
        <dbReference type="Pfam" id="PF00962"/>
    </source>
</evidence>
<evidence type="ECO:0000256" key="6">
    <source>
        <dbReference type="ARBA" id="ARBA00022833"/>
    </source>
</evidence>
<proteinExistence type="inferred from homology"/>
<comment type="similarity">
    <text evidence="2">Belongs to the metallo-dependent hydrolases superfamily. Adenosine and AMP deaminases family.</text>
</comment>
<evidence type="ECO:0000313" key="9">
    <source>
        <dbReference type="EMBL" id="MDO1560229.1"/>
    </source>
</evidence>
<dbReference type="SUPFAM" id="SSF51556">
    <property type="entry name" value="Metallo-dependent hydrolases"/>
    <property type="match status" value="1"/>
</dbReference>
<comment type="cofactor">
    <cofactor evidence="1">
        <name>Zn(2+)</name>
        <dbReference type="ChEBI" id="CHEBI:29105"/>
    </cofactor>
</comment>
<protein>
    <recommendedName>
        <fullName evidence="3">adenosine deaminase</fullName>
        <ecNumber evidence="3">3.5.4.4</ecNumber>
    </recommendedName>
</protein>
<feature type="domain" description="Adenosine deaminase" evidence="8">
    <location>
        <begin position="225"/>
        <end position="438"/>
    </location>
</feature>
<evidence type="ECO:0000256" key="4">
    <source>
        <dbReference type="ARBA" id="ARBA00022723"/>
    </source>
</evidence>
<dbReference type="InterPro" id="IPR001365">
    <property type="entry name" value="A_deaminase_dom"/>
</dbReference>
<accession>A0ABT8SP01</accession>
<name>A0ABT8SP01_9CAUL</name>
<dbReference type="Pfam" id="PF00962">
    <property type="entry name" value="A_deaminase"/>
    <property type="match status" value="1"/>
</dbReference>
<evidence type="ECO:0000256" key="2">
    <source>
        <dbReference type="ARBA" id="ARBA00006676"/>
    </source>
</evidence>
<keyword evidence="7" id="KW-0732">Signal</keyword>
<evidence type="ECO:0000256" key="1">
    <source>
        <dbReference type="ARBA" id="ARBA00001947"/>
    </source>
</evidence>
<feature type="chain" id="PRO_5045055188" description="adenosine deaminase" evidence="7">
    <location>
        <begin position="23"/>
        <end position="498"/>
    </location>
</feature>
<keyword evidence="5" id="KW-0378">Hydrolase</keyword>
<dbReference type="PANTHER" id="PTHR11409:SF43">
    <property type="entry name" value="ADENOSINE DEAMINASE"/>
    <property type="match status" value="1"/>
</dbReference>
<dbReference type="Proteomes" id="UP001169063">
    <property type="component" value="Unassembled WGS sequence"/>
</dbReference>
<dbReference type="PANTHER" id="PTHR11409">
    <property type="entry name" value="ADENOSINE DEAMINASE"/>
    <property type="match status" value="1"/>
</dbReference>
<reference evidence="9" key="1">
    <citation type="submission" date="2023-07" db="EMBL/GenBank/DDBJ databases">
        <title>Brevundimonas soil sp. nov., isolated from the soil of chemical plant.</title>
        <authorList>
            <person name="Wu N."/>
        </authorList>
    </citation>
    <scope>NUCLEOTIDE SEQUENCE</scope>
    <source>
        <strain evidence="9">XZ-24</strain>
    </source>
</reference>
<feature type="signal peptide" evidence="7">
    <location>
        <begin position="1"/>
        <end position="22"/>
    </location>
</feature>
<keyword evidence="6" id="KW-0862">Zinc</keyword>
<keyword evidence="4" id="KW-0479">Metal-binding</keyword>
<evidence type="ECO:0000313" key="10">
    <source>
        <dbReference type="Proteomes" id="UP001169063"/>
    </source>
</evidence>